<evidence type="ECO:0008006" key="2">
    <source>
        <dbReference type="Google" id="ProtNLM"/>
    </source>
</evidence>
<dbReference type="EMBL" id="UOEN01000120">
    <property type="protein sequence ID" value="VAW12709.1"/>
    <property type="molecule type" value="Genomic_DNA"/>
</dbReference>
<reference evidence="1" key="1">
    <citation type="submission" date="2018-06" db="EMBL/GenBank/DDBJ databases">
        <authorList>
            <person name="Zhirakovskaya E."/>
        </authorList>
    </citation>
    <scope>NUCLEOTIDE SEQUENCE</scope>
</reference>
<dbReference type="SUPFAM" id="SSF81593">
    <property type="entry name" value="Nucleotidyltransferase substrate binding subunit/domain"/>
    <property type="match status" value="1"/>
</dbReference>
<evidence type="ECO:0000313" key="1">
    <source>
        <dbReference type="EMBL" id="VAW12709.1"/>
    </source>
</evidence>
<organism evidence="1">
    <name type="scientific">hydrothermal vent metagenome</name>
    <dbReference type="NCBI Taxonomy" id="652676"/>
    <lineage>
        <taxon>unclassified sequences</taxon>
        <taxon>metagenomes</taxon>
        <taxon>ecological metagenomes</taxon>
    </lineage>
</organism>
<protein>
    <recommendedName>
        <fullName evidence="2">Nucleotidyltransferase</fullName>
    </recommendedName>
</protein>
<dbReference type="AlphaFoldDB" id="A0A3B0TKM0"/>
<feature type="non-terminal residue" evidence="1">
    <location>
        <position position="123"/>
    </location>
</feature>
<sequence>MAFDLSSLQKAVVSFEKTLAVACSKEKMDKLDDDQRDAIRSGVIQNFEFTYELSWKFIKRWLGNSFNDSHVDGMTRRELFRLASEHQLIDCVDTWMEYHDARNDSAHTYDKKKADDVFSVAQD</sequence>
<gene>
    <name evidence="1" type="ORF">MNBD_BACTEROID05-313</name>
</gene>
<dbReference type="Gene3D" id="1.20.120.330">
    <property type="entry name" value="Nucleotidyltransferases domain 2"/>
    <property type="match status" value="1"/>
</dbReference>
<dbReference type="NCBIfam" id="TIGR01987">
    <property type="entry name" value="HI0074"/>
    <property type="match status" value="1"/>
</dbReference>
<dbReference type="InterPro" id="IPR010235">
    <property type="entry name" value="HepT"/>
</dbReference>
<accession>A0A3B0TKM0</accession>
<name>A0A3B0TKM0_9ZZZZ</name>
<dbReference type="Pfam" id="PF08780">
    <property type="entry name" value="NTase_sub_bind"/>
    <property type="match status" value="1"/>
</dbReference>
<proteinExistence type="predicted"/>